<sequence length="986" mass="108416">MEIAHQPPPHGWASPQEFVGENGALAGPTHFQRAQIVDHAANAAKESAAEARMRKGGLGQTSSARLWKTDPVAEDWEGALYATVYYNTEEANKILNIFPTFIPPDYCLTNYKRTSDSNPMQVFLSFKQTRSLTHYDETDSILYVVAGAKIVYIAPPDAHEVENKNKWGDHSNFLEYHPQDDMKRTTMWKKVTLGPGDALYLPKHWWHAVWSAAETLAVSAVVSKKDGIMTGGDAEHESEMRERGRQEMARHLGAPRIQGTTCKVCQEVTVGCPDVITCGGCKESFHMKCLSPPMTEKPGYDGWRWFCSSCRAGKKQEKTFKKKPEMSAKPTVRRATAVPVPLAGRHAQLGWEAGSGYTFNADHFVHRKSVGDADIEKFKREHETDNIWGPLDRGAIRGIGRLPHPQDSMLMTRKSPMMTSAHLPEGWAYHAVMRHRDEHSIGKTDVWFFVSNEMKSYRGMCNAREAILEQLKSFDEEALRKDMSAFAAVANGVAESTLPEMKLRDPRTKGCEGLSSAFWMFERDSSKGAEKKEKKKNDSNSTRSKGAEKKRSDADSKGAEKKKKKKKSDADSKGAEKKKKSDADSKGAEKKKKSDANSATDSEGAEKKKRSDADSKGAEKKKKSDASSATDSQGAEKKKSDASSVAAVPHGRATKKKAAASPLSPAPSPSPLPPIPVELHHFSDWQLRMSTHREALSRHGLEPAPGKRLKDGWTWDYVNRRPAKLGDVLLDLNGHGYIAGSAHRALLLKKDLNASLRTPQNTLEEATSGVSSAQRPSGRGRSTVAPDQEFKCYCGSKQSTLYVSKNGEDASPLFCDGDSDEDVDSRSQPAAAPPPPKLPATGPRAAVKKASAPSRDDDSGDEILLSALLSRSNAAPTTKRPAPAARLAPVKKIKTDDGKRHAPTPSTSERLKVSAGPRSTNFRCYECKEVCDSLWVGAEDLEASYSNYGKPVCMLCSECRGKFVDTDSWQSMSRMDYDKAGTVRDI</sequence>
<dbReference type="Gene3D" id="3.30.40.10">
    <property type="entry name" value="Zinc/RING finger domain, C3HC4 (zinc finger)"/>
    <property type="match status" value="1"/>
</dbReference>
<feature type="region of interest" description="Disordered" evidence="10">
    <location>
        <begin position="872"/>
        <end position="913"/>
    </location>
</feature>
<comment type="catalytic activity">
    <reaction evidence="8">
        <text>N(6),N(6)-dimethyl-L-lysyl(36)-[histone H3] + 2 2-oxoglutarate + 2 O2 = L-lysyl(36)-[histone H3] + 2 formaldehyde + 2 succinate + 2 CO2</text>
        <dbReference type="Rhea" id="RHEA:42032"/>
        <dbReference type="Rhea" id="RHEA-COMP:9785"/>
        <dbReference type="Rhea" id="RHEA-COMP:9787"/>
        <dbReference type="ChEBI" id="CHEBI:15379"/>
        <dbReference type="ChEBI" id="CHEBI:16526"/>
        <dbReference type="ChEBI" id="CHEBI:16810"/>
        <dbReference type="ChEBI" id="CHEBI:16842"/>
        <dbReference type="ChEBI" id="CHEBI:29969"/>
        <dbReference type="ChEBI" id="CHEBI:30031"/>
        <dbReference type="ChEBI" id="CHEBI:61976"/>
        <dbReference type="EC" id="1.14.11.27"/>
    </reaction>
</comment>
<evidence type="ECO:0000313" key="14">
    <source>
        <dbReference type="Proteomes" id="UP001165060"/>
    </source>
</evidence>
<keyword evidence="7" id="KW-0539">Nucleus</keyword>
<gene>
    <name evidence="13" type="ORF">TeGR_g8328</name>
</gene>
<dbReference type="Proteomes" id="UP001165060">
    <property type="component" value="Unassembled WGS sequence"/>
</dbReference>
<feature type="compositionally biased region" description="Low complexity" evidence="10">
    <location>
        <begin position="872"/>
        <end position="888"/>
    </location>
</feature>
<evidence type="ECO:0000256" key="4">
    <source>
        <dbReference type="ARBA" id="ARBA00022723"/>
    </source>
</evidence>
<feature type="region of interest" description="Disordered" evidence="10">
    <location>
        <begin position="812"/>
        <end position="860"/>
    </location>
</feature>
<proteinExistence type="inferred from homology"/>
<dbReference type="PROSITE" id="PS51184">
    <property type="entry name" value="JMJC"/>
    <property type="match status" value="1"/>
</dbReference>
<evidence type="ECO:0000313" key="13">
    <source>
        <dbReference type="EMBL" id="GMI27525.1"/>
    </source>
</evidence>
<evidence type="ECO:0000256" key="7">
    <source>
        <dbReference type="ARBA" id="ARBA00023242"/>
    </source>
</evidence>
<dbReference type="InterPro" id="IPR001965">
    <property type="entry name" value="Znf_PHD"/>
</dbReference>
<dbReference type="SUPFAM" id="SSF57903">
    <property type="entry name" value="FYVE/PHD zinc finger"/>
    <property type="match status" value="1"/>
</dbReference>
<dbReference type="InterPro" id="IPR011011">
    <property type="entry name" value="Znf_FYVE_PHD"/>
</dbReference>
<evidence type="ECO:0000256" key="6">
    <source>
        <dbReference type="ARBA" id="ARBA00022833"/>
    </source>
</evidence>
<keyword evidence="5 9" id="KW-0863">Zinc-finger</keyword>
<protein>
    <recommendedName>
        <fullName evidence="3">[histone H3]-dimethyl-L-lysine(36) demethylase</fullName>
        <ecNumber evidence="3">1.14.11.27</ecNumber>
    </recommendedName>
</protein>
<dbReference type="PROSITE" id="PS01359">
    <property type="entry name" value="ZF_PHD_1"/>
    <property type="match status" value="1"/>
</dbReference>
<evidence type="ECO:0000256" key="1">
    <source>
        <dbReference type="ARBA" id="ARBA00004123"/>
    </source>
</evidence>
<dbReference type="SMART" id="SM00558">
    <property type="entry name" value="JmjC"/>
    <property type="match status" value="1"/>
</dbReference>
<dbReference type="PANTHER" id="PTHR12461:SF105">
    <property type="entry name" value="HYPOXIA-INDUCIBLE FACTOR 1-ALPHA INHIBITOR"/>
    <property type="match status" value="1"/>
</dbReference>
<dbReference type="InterPro" id="IPR019786">
    <property type="entry name" value="Zinc_finger_PHD-type_CS"/>
</dbReference>
<dbReference type="Pfam" id="PF13621">
    <property type="entry name" value="Cupin_8"/>
    <property type="match status" value="1"/>
</dbReference>
<evidence type="ECO:0000256" key="2">
    <source>
        <dbReference type="ARBA" id="ARBA00008037"/>
    </source>
</evidence>
<evidence type="ECO:0000256" key="5">
    <source>
        <dbReference type="ARBA" id="ARBA00022771"/>
    </source>
</evidence>
<feature type="region of interest" description="Disordered" evidence="10">
    <location>
        <begin position="525"/>
        <end position="672"/>
    </location>
</feature>
<evidence type="ECO:0000259" key="12">
    <source>
        <dbReference type="PROSITE" id="PS51184"/>
    </source>
</evidence>
<organism evidence="13 14">
    <name type="scientific">Tetraparma gracilis</name>
    <dbReference type="NCBI Taxonomy" id="2962635"/>
    <lineage>
        <taxon>Eukaryota</taxon>
        <taxon>Sar</taxon>
        <taxon>Stramenopiles</taxon>
        <taxon>Ochrophyta</taxon>
        <taxon>Bolidophyceae</taxon>
        <taxon>Parmales</taxon>
        <taxon>Triparmaceae</taxon>
        <taxon>Tetraparma</taxon>
    </lineage>
</organism>
<evidence type="ECO:0000256" key="9">
    <source>
        <dbReference type="PROSITE-ProRule" id="PRU00146"/>
    </source>
</evidence>
<dbReference type="InterPro" id="IPR013083">
    <property type="entry name" value="Znf_RING/FYVE/PHD"/>
</dbReference>
<comment type="caution">
    <text evidence="13">The sequence shown here is derived from an EMBL/GenBank/DDBJ whole genome shotgun (WGS) entry which is preliminary data.</text>
</comment>
<reference evidence="13 14" key="1">
    <citation type="journal article" date="2023" name="Commun. Biol.">
        <title>Genome analysis of Parmales, the sister group of diatoms, reveals the evolutionary specialization of diatoms from phago-mixotrophs to photoautotrophs.</title>
        <authorList>
            <person name="Ban H."/>
            <person name="Sato S."/>
            <person name="Yoshikawa S."/>
            <person name="Yamada K."/>
            <person name="Nakamura Y."/>
            <person name="Ichinomiya M."/>
            <person name="Sato N."/>
            <person name="Blanc-Mathieu R."/>
            <person name="Endo H."/>
            <person name="Kuwata A."/>
            <person name="Ogata H."/>
        </authorList>
    </citation>
    <scope>NUCLEOTIDE SEQUENCE [LARGE SCALE GENOMIC DNA]</scope>
</reference>
<keyword evidence="14" id="KW-1185">Reference proteome</keyword>
<feature type="compositionally biased region" description="Basic and acidic residues" evidence="10">
    <location>
        <begin position="604"/>
        <end position="625"/>
    </location>
</feature>
<dbReference type="PROSITE" id="PS50016">
    <property type="entry name" value="ZF_PHD_2"/>
    <property type="match status" value="1"/>
</dbReference>
<dbReference type="Gene3D" id="2.60.120.650">
    <property type="entry name" value="Cupin"/>
    <property type="match status" value="1"/>
</dbReference>
<evidence type="ECO:0000256" key="3">
    <source>
        <dbReference type="ARBA" id="ARBA00013246"/>
    </source>
</evidence>
<feature type="compositionally biased region" description="Basic and acidic residues" evidence="10">
    <location>
        <begin position="525"/>
        <end position="538"/>
    </location>
</feature>
<evidence type="ECO:0000259" key="11">
    <source>
        <dbReference type="PROSITE" id="PS50016"/>
    </source>
</evidence>
<evidence type="ECO:0000256" key="8">
    <source>
        <dbReference type="ARBA" id="ARBA00047915"/>
    </source>
</evidence>
<feature type="compositionally biased region" description="Basic and acidic residues" evidence="10">
    <location>
        <begin position="545"/>
        <end position="559"/>
    </location>
</feature>
<evidence type="ECO:0000256" key="10">
    <source>
        <dbReference type="SAM" id="MobiDB-lite"/>
    </source>
</evidence>
<comment type="subcellular location">
    <subcellularLocation>
        <location evidence="1">Nucleus</location>
    </subcellularLocation>
</comment>
<dbReference type="PANTHER" id="PTHR12461">
    <property type="entry name" value="HYPOXIA-INDUCIBLE FACTOR 1 ALPHA INHIBITOR-RELATED"/>
    <property type="match status" value="1"/>
</dbReference>
<feature type="compositionally biased region" description="Basic and acidic residues" evidence="10">
    <location>
        <begin position="568"/>
        <end position="595"/>
    </location>
</feature>
<feature type="region of interest" description="Disordered" evidence="10">
    <location>
        <begin position="759"/>
        <end position="785"/>
    </location>
</feature>
<dbReference type="InterPro" id="IPR041667">
    <property type="entry name" value="Cupin_8"/>
</dbReference>
<dbReference type="SUPFAM" id="SSF51197">
    <property type="entry name" value="Clavaminate synthase-like"/>
    <property type="match status" value="1"/>
</dbReference>
<dbReference type="InterPro" id="IPR003347">
    <property type="entry name" value="JmjC_dom"/>
</dbReference>
<feature type="compositionally biased region" description="Polar residues" evidence="10">
    <location>
        <begin position="759"/>
        <end position="775"/>
    </location>
</feature>
<feature type="domain" description="JmjC" evidence="12">
    <location>
        <begin position="87"/>
        <end position="239"/>
    </location>
</feature>
<name>A0ABQ6MJ43_9STRA</name>
<comment type="similarity">
    <text evidence="2">Belongs to the JHDM1 histone demethylase family.</text>
</comment>
<dbReference type="EMBL" id="BRYB01002919">
    <property type="protein sequence ID" value="GMI27525.1"/>
    <property type="molecule type" value="Genomic_DNA"/>
</dbReference>
<dbReference type="InterPro" id="IPR019787">
    <property type="entry name" value="Znf_PHD-finger"/>
</dbReference>
<feature type="domain" description="PHD-type" evidence="11">
    <location>
        <begin position="259"/>
        <end position="313"/>
    </location>
</feature>
<keyword evidence="6" id="KW-0862">Zinc</keyword>
<dbReference type="Pfam" id="PF00628">
    <property type="entry name" value="PHD"/>
    <property type="match status" value="1"/>
</dbReference>
<keyword evidence="4" id="KW-0479">Metal-binding</keyword>
<accession>A0ABQ6MJ43</accession>
<dbReference type="EC" id="1.14.11.27" evidence="3"/>
<dbReference type="SMART" id="SM00249">
    <property type="entry name" value="PHD"/>
    <property type="match status" value="1"/>
</dbReference>